<evidence type="ECO:0000313" key="8">
    <source>
        <dbReference type="Proteomes" id="UP001447188"/>
    </source>
</evidence>
<protein>
    <recommendedName>
        <fullName evidence="6">Autophagy-related protein</fullName>
    </recommendedName>
</protein>
<keyword evidence="4 6" id="KW-1133">Transmembrane helix</keyword>
<evidence type="ECO:0000256" key="6">
    <source>
        <dbReference type="RuleBase" id="RU363073"/>
    </source>
</evidence>
<proteinExistence type="inferred from homology"/>
<feature type="transmembrane region" description="Helical" evidence="6">
    <location>
        <begin position="103"/>
        <end position="125"/>
    </location>
</feature>
<keyword evidence="6" id="KW-0072">Autophagy</keyword>
<dbReference type="EMBL" id="JBBBZM010000055">
    <property type="protein sequence ID" value="KAL0636195.1"/>
    <property type="molecule type" value="Genomic_DNA"/>
</dbReference>
<comment type="caution">
    <text evidence="7">The sequence shown here is derived from an EMBL/GenBank/DDBJ whole genome shotgun (WGS) entry which is preliminary data.</text>
</comment>
<organism evidence="7 8">
    <name type="scientific">Discina gigas</name>
    <dbReference type="NCBI Taxonomy" id="1032678"/>
    <lineage>
        <taxon>Eukaryota</taxon>
        <taxon>Fungi</taxon>
        <taxon>Dikarya</taxon>
        <taxon>Ascomycota</taxon>
        <taxon>Pezizomycotina</taxon>
        <taxon>Pezizomycetes</taxon>
        <taxon>Pezizales</taxon>
        <taxon>Discinaceae</taxon>
        <taxon>Discina</taxon>
    </lineage>
</organism>
<keyword evidence="5 6" id="KW-0472">Membrane</keyword>
<comment type="caution">
    <text evidence="6">Lacks conserved residue(s) required for the propagation of feature annotation.</text>
</comment>
<keyword evidence="6" id="KW-0029">Amino-acid transport</keyword>
<keyword evidence="2 6" id="KW-0813">Transport</keyword>
<evidence type="ECO:0000256" key="4">
    <source>
        <dbReference type="ARBA" id="ARBA00022989"/>
    </source>
</evidence>
<dbReference type="PANTHER" id="PTHR23519">
    <property type="entry name" value="AUTOPHAGY-RELATED PROTEIN 22"/>
    <property type="match status" value="1"/>
</dbReference>
<feature type="transmembrane region" description="Helical" evidence="6">
    <location>
        <begin position="202"/>
        <end position="227"/>
    </location>
</feature>
<name>A0ABR3GJS8_9PEZI</name>
<gene>
    <name evidence="7" type="primary">ATG22_2</name>
    <name evidence="7" type="ORF">Q9L58_004870</name>
</gene>
<evidence type="ECO:0000256" key="1">
    <source>
        <dbReference type="ARBA" id="ARBA00004127"/>
    </source>
</evidence>
<keyword evidence="3 6" id="KW-0812">Transmembrane</keyword>
<reference evidence="7 8" key="1">
    <citation type="submission" date="2024-02" db="EMBL/GenBank/DDBJ databases">
        <title>Discinaceae phylogenomics.</title>
        <authorList>
            <person name="Dirks A.C."/>
            <person name="James T.Y."/>
        </authorList>
    </citation>
    <scope>NUCLEOTIDE SEQUENCE [LARGE SCALE GENOMIC DNA]</scope>
    <source>
        <strain evidence="7 8">ACD0624</strain>
    </source>
</reference>
<accession>A0ABR3GJS8</accession>
<sequence>MMFITVTERWYLLAAVWATFGNIGFGASFVLLNAFLPVLVRQHPKLLFAEPPITPDATRTPDSEEDYLLRGDSPLPNLDIPGLEDLKGKISPSLTLSSQISSYGIAIGYIGAVSLQLFAIMLVLLTGSTTWSLKLVLFFVGFWWFVFTVPTAMWLRPRPGPSLKTLGANGTITSEVSWWGYVKYAWVGLGKTILRARRLKDIMFFLAAWFLVSDGVATVSGTAVLFAKTVCLLSPSFYIYNISFPSPNNWPFEYPEP</sequence>
<evidence type="ECO:0000256" key="5">
    <source>
        <dbReference type="ARBA" id="ARBA00023136"/>
    </source>
</evidence>
<feature type="transmembrane region" description="Helical" evidence="6">
    <location>
        <begin position="12"/>
        <end position="36"/>
    </location>
</feature>
<comment type="similarity">
    <text evidence="6">Belongs to the ATG22 family.</text>
</comment>
<feature type="transmembrane region" description="Helical" evidence="6">
    <location>
        <begin position="131"/>
        <end position="155"/>
    </location>
</feature>
<evidence type="ECO:0000256" key="2">
    <source>
        <dbReference type="ARBA" id="ARBA00022448"/>
    </source>
</evidence>
<comment type="subcellular location">
    <subcellularLocation>
        <location evidence="1">Endomembrane system</location>
        <topology evidence="1">Multi-pass membrane protein</topology>
    </subcellularLocation>
    <subcellularLocation>
        <location evidence="6">Vacuole membrane</location>
        <topology evidence="6">Multi-pass membrane protein</topology>
    </subcellularLocation>
</comment>
<dbReference type="PANTHER" id="PTHR23519:SF1">
    <property type="entry name" value="AUTOPHAGY-RELATED PROTEIN 22"/>
    <property type="match status" value="1"/>
</dbReference>
<dbReference type="Pfam" id="PF11700">
    <property type="entry name" value="ATG22"/>
    <property type="match status" value="1"/>
</dbReference>
<evidence type="ECO:0000313" key="7">
    <source>
        <dbReference type="EMBL" id="KAL0636195.1"/>
    </source>
</evidence>
<keyword evidence="6" id="KW-0926">Vacuole</keyword>
<comment type="function">
    <text evidence="6">Vacuolar effluxer which mediate the efflux of amino acids resulting from autophagic degradation. The release of autophagic amino acids allows the maintenance of protein synthesis and viability during nitrogen starvation.</text>
</comment>
<dbReference type="Proteomes" id="UP001447188">
    <property type="component" value="Unassembled WGS sequence"/>
</dbReference>
<evidence type="ECO:0000256" key="3">
    <source>
        <dbReference type="ARBA" id="ARBA00022692"/>
    </source>
</evidence>
<keyword evidence="8" id="KW-1185">Reference proteome</keyword>
<dbReference type="InterPro" id="IPR050495">
    <property type="entry name" value="ATG22/LtaA_families"/>
</dbReference>
<dbReference type="InterPro" id="IPR024671">
    <property type="entry name" value="Atg22-like"/>
</dbReference>